<gene>
    <name evidence="2" type="ORF">CPELLU_LOCUS4066</name>
</gene>
<evidence type="ECO:0000313" key="3">
    <source>
        <dbReference type="Proteomes" id="UP000789759"/>
    </source>
</evidence>
<protein>
    <submittedName>
        <fullName evidence="2">216_t:CDS:1</fullName>
    </submittedName>
</protein>
<dbReference type="OrthoDB" id="2393256at2759"/>
<name>A0A9N9AMG0_9GLOM</name>
<feature type="transmembrane region" description="Helical" evidence="1">
    <location>
        <begin position="72"/>
        <end position="91"/>
    </location>
</feature>
<comment type="caution">
    <text evidence="2">The sequence shown here is derived from an EMBL/GenBank/DDBJ whole genome shotgun (WGS) entry which is preliminary data.</text>
</comment>
<feature type="transmembrane region" description="Helical" evidence="1">
    <location>
        <begin position="40"/>
        <end position="60"/>
    </location>
</feature>
<organism evidence="2 3">
    <name type="scientific">Cetraspora pellucida</name>
    <dbReference type="NCBI Taxonomy" id="1433469"/>
    <lineage>
        <taxon>Eukaryota</taxon>
        <taxon>Fungi</taxon>
        <taxon>Fungi incertae sedis</taxon>
        <taxon>Mucoromycota</taxon>
        <taxon>Glomeromycotina</taxon>
        <taxon>Glomeromycetes</taxon>
        <taxon>Diversisporales</taxon>
        <taxon>Gigasporaceae</taxon>
        <taxon>Cetraspora</taxon>
    </lineage>
</organism>
<proteinExistence type="predicted"/>
<evidence type="ECO:0000313" key="2">
    <source>
        <dbReference type="EMBL" id="CAG8535882.1"/>
    </source>
</evidence>
<keyword evidence="1" id="KW-1133">Transmembrane helix</keyword>
<keyword evidence="3" id="KW-1185">Reference proteome</keyword>
<reference evidence="2" key="1">
    <citation type="submission" date="2021-06" db="EMBL/GenBank/DDBJ databases">
        <authorList>
            <person name="Kallberg Y."/>
            <person name="Tangrot J."/>
            <person name="Rosling A."/>
        </authorList>
    </citation>
    <scope>NUCLEOTIDE SEQUENCE</scope>
    <source>
        <strain evidence="2">FL966</strain>
    </source>
</reference>
<evidence type="ECO:0000256" key="1">
    <source>
        <dbReference type="SAM" id="Phobius"/>
    </source>
</evidence>
<dbReference type="EMBL" id="CAJVQA010002075">
    <property type="protein sequence ID" value="CAG8535882.1"/>
    <property type="molecule type" value="Genomic_DNA"/>
</dbReference>
<dbReference type="Proteomes" id="UP000789759">
    <property type="component" value="Unassembled WGS sequence"/>
</dbReference>
<keyword evidence="1" id="KW-0472">Membrane</keyword>
<accession>A0A9N9AMG0</accession>
<dbReference type="AlphaFoldDB" id="A0A9N9AMG0"/>
<keyword evidence="1" id="KW-0812">Transmembrane</keyword>
<sequence>MTTIFELNIDHLSILRSNSNQIGSVNSPIDNEQTNSKVKMINWSLILLSISFLLIWFQFLENKSSSVLGDSLLVFILKALLFTVTSFIITIDNDIKLTNEVTRTNLGNKVETTVTSV</sequence>